<dbReference type="EMBL" id="FMBM01000002">
    <property type="protein sequence ID" value="SCC81412.1"/>
    <property type="molecule type" value="Genomic_DNA"/>
</dbReference>
<proteinExistence type="predicted"/>
<organism evidence="3 5">
    <name type="scientific">Saliniramus fredricksonii</name>
    <dbReference type="NCBI Taxonomy" id="1653334"/>
    <lineage>
        <taxon>Bacteria</taxon>
        <taxon>Pseudomonadati</taxon>
        <taxon>Pseudomonadota</taxon>
        <taxon>Alphaproteobacteria</taxon>
        <taxon>Hyphomicrobiales</taxon>
        <taxon>Salinarimonadaceae</taxon>
        <taxon>Saliniramus</taxon>
    </lineage>
</organism>
<accession>A0A0P7Y4W7</accession>
<evidence type="ECO:0000259" key="2">
    <source>
        <dbReference type="Pfam" id="PF05170"/>
    </source>
</evidence>
<keyword evidence="6" id="KW-1185">Reference proteome</keyword>
<dbReference type="PANTHER" id="PTHR30441:SF4">
    <property type="entry name" value="PROTEIN ASMA"/>
    <property type="match status" value="1"/>
</dbReference>
<name>A0A0P7Y4W7_9HYPH</name>
<dbReference type="InterPro" id="IPR007844">
    <property type="entry name" value="AsmA"/>
</dbReference>
<feature type="compositionally biased region" description="Basic and acidic residues" evidence="1">
    <location>
        <begin position="1165"/>
        <end position="1207"/>
    </location>
</feature>
<evidence type="ECO:0000313" key="6">
    <source>
        <dbReference type="Proteomes" id="UP000182800"/>
    </source>
</evidence>
<evidence type="ECO:0000313" key="4">
    <source>
        <dbReference type="EMBL" id="SCC81412.1"/>
    </source>
</evidence>
<dbReference type="RefSeq" id="WP_074445118.1">
    <property type="nucleotide sequence ID" value="NZ_FMBM01000002.1"/>
</dbReference>
<feature type="compositionally biased region" description="Basic and acidic residues" evidence="1">
    <location>
        <begin position="1215"/>
        <end position="1237"/>
    </location>
</feature>
<dbReference type="Proteomes" id="UP000182800">
    <property type="component" value="Unassembled WGS sequence"/>
</dbReference>
<feature type="region of interest" description="Disordered" evidence="1">
    <location>
        <begin position="1165"/>
        <end position="1268"/>
    </location>
</feature>
<comment type="caution">
    <text evidence="3">The sequence shown here is derived from an EMBL/GenBank/DDBJ whole genome shotgun (WGS) entry which is preliminary data.</text>
</comment>
<dbReference type="InterPro" id="IPR052894">
    <property type="entry name" value="AsmA-related"/>
</dbReference>
<dbReference type="Pfam" id="PF05170">
    <property type="entry name" value="AsmA"/>
    <property type="match status" value="1"/>
</dbReference>
<reference evidence="3 5" key="1">
    <citation type="submission" date="2015-09" db="EMBL/GenBank/DDBJ databases">
        <title>Identification and resolution of microdiversity through metagenomic sequencing of parallel consortia.</title>
        <authorList>
            <person name="Nelson W.C."/>
            <person name="Romine M.F."/>
            <person name="Lindemann S.R."/>
        </authorList>
    </citation>
    <scope>NUCLEOTIDE SEQUENCE [LARGE SCALE GENOMIC DNA]</scope>
    <source>
        <strain evidence="3">HL-109</strain>
    </source>
</reference>
<sequence length="1268" mass="133856">MRDSLTALAAIVILILVAALAIPPFVDWEERRLDLEAALSRAAGIPVETRGTIDLRLLPSPRMRVDGLTIGIPDGASPSLVAQGVAAEMELTALLRGQVRFSNIGIARADLRLPMEEGALRFPERMREGPEALGGLAFDDLAITALSVTTITPEFGAMRRAEIADLRLNAPSLAGPWRIEGVYGGDTFRLGTGTLSDDLSMEMRLVGGVDTPLRYDIDATLQLLPEAARYRPLLDGEMRIVALPNAETEAEPATQDPIVLSGDFASEGPGFALSALRLELGDPSLGSQLEGSGFLRLDDPRLALELAGRRLALDTIMAGPRAGLLTSWFGEQGPRTPLPPIDLALELGSVGFAGEELLDVALRTMLENGELQIAQSAVTLPGEARLSFAGAVDLTAGDRIAGDARLVAADGDRLARYLGRIGLEGPWLGLVRGPELDIAGQVAIDPEGVSVDDLAFRAGAAQIGGSVEYRAPQIGQRGRVEAQIRADGIDLEDLPPLDAVPLTAGENDLVIGLVARDVRHGDEGGGRIDARLRSEGETLVVDRFDIAGLAGAEASLSGRINPDGAGLISGRLQAVRAAPLLSLLGRFQRDGLVGLAPPFIREGGLDLAISIDRLPPGDELASGALRLSLEGEVAGGPFSATAATLGGRTESFRFFLATRDTRDWVDLDHPAVAGQSSNLTMEMRRSGADRYAATASGDMAGLRFRTTRALSIDAITREIWDGEIRLSSEDLRPALGLFALGDAGLDTAPGEMRVSVAREPGATQLELDGRIAGERVRGDLRLGRETLSGELAVAALSLPALIDVLLTDTGGDSPENGWSEAPFGRVALPFRSGRIGISAGNVALGRGQVAREAQFDLVLLTDGLAVENFASGFGEGGLSGALSLRRAPDGPLAAVGEVEFSGLSAQALMPDAPFSAQLTGALDFGASGESLAGAIADLSGGGNLLLEDLVVTGMAPDAITLGLERALREEDPLGGRRLQGHVESALDDDIFDADTVTAPVTLVGGSLRLEPLAVPDPNTEEAGWRGAAAFDLIAGGVDIRGSLRAASAPPGWSGPAPRITLGWTGAVGAMTRDVDTGPLTNGVAQIVLQRELDRIEAFEREAGERTRRLEQLRMERAREAARQEWEALLEERARRAAEVRPAVIEAAQAIARARRAEIEAQRAAEEEARRAQEEAERLAAEEAARAEEEARLAREEAARAAEAEAARQAEAAAQEAERTRMQDDIRRLLERERERDFWPGLFEDGSPGSGDEAPMLLLPPGFADPASN</sequence>
<gene>
    <name evidence="4" type="ORF">GA0071312_2350</name>
    <name evidence="3" type="ORF">HLUCCO17_15405</name>
</gene>
<reference evidence="4 6" key="2">
    <citation type="submission" date="2016-08" db="EMBL/GenBank/DDBJ databases">
        <authorList>
            <person name="Varghese N."/>
            <person name="Submissions Spin"/>
        </authorList>
    </citation>
    <scope>NUCLEOTIDE SEQUENCE [LARGE SCALE GENOMIC DNA]</scope>
    <source>
        <strain evidence="4 6">HL-109</strain>
    </source>
</reference>
<dbReference type="GO" id="GO:0090313">
    <property type="term" value="P:regulation of protein targeting to membrane"/>
    <property type="evidence" value="ECO:0007669"/>
    <property type="project" value="TreeGrafter"/>
</dbReference>
<feature type="domain" description="AsmA" evidence="2">
    <location>
        <begin position="7"/>
        <end position="114"/>
    </location>
</feature>
<evidence type="ECO:0000313" key="3">
    <source>
        <dbReference type="EMBL" id="KPQ09296.1"/>
    </source>
</evidence>
<dbReference type="EMBL" id="LJSX01000030">
    <property type="protein sequence ID" value="KPQ09296.1"/>
    <property type="molecule type" value="Genomic_DNA"/>
</dbReference>
<dbReference type="STRING" id="1653334.GA0071312_2350"/>
<dbReference type="Proteomes" id="UP000050497">
    <property type="component" value="Unassembled WGS sequence"/>
</dbReference>
<protein>
    <submittedName>
        <fullName evidence="3">AsmA family</fullName>
    </submittedName>
    <submittedName>
        <fullName evidence="4">AsmA-like C-terminal region</fullName>
    </submittedName>
</protein>
<evidence type="ECO:0000256" key="1">
    <source>
        <dbReference type="SAM" id="MobiDB-lite"/>
    </source>
</evidence>
<dbReference type="PANTHER" id="PTHR30441">
    <property type="entry name" value="DUF748 DOMAIN-CONTAINING PROTEIN"/>
    <property type="match status" value="1"/>
</dbReference>
<dbReference type="PATRIC" id="fig|1653334.4.peg.782"/>
<dbReference type="OrthoDB" id="9816380at2"/>
<evidence type="ECO:0000313" key="5">
    <source>
        <dbReference type="Proteomes" id="UP000050497"/>
    </source>
</evidence>
<dbReference type="GO" id="GO:0005886">
    <property type="term" value="C:plasma membrane"/>
    <property type="evidence" value="ECO:0007669"/>
    <property type="project" value="TreeGrafter"/>
</dbReference>
<dbReference type="AlphaFoldDB" id="A0A0P7Y4W7"/>